<dbReference type="AlphaFoldDB" id="A0A6H1ZEC4"/>
<evidence type="ECO:0000313" key="2">
    <source>
        <dbReference type="EMBL" id="QJH94606.1"/>
    </source>
</evidence>
<dbReference type="EMBL" id="MT143997">
    <property type="protein sequence ID" value="QJA45771.1"/>
    <property type="molecule type" value="Genomic_DNA"/>
</dbReference>
<reference evidence="1" key="1">
    <citation type="submission" date="2020-03" db="EMBL/GenBank/DDBJ databases">
        <title>The deep terrestrial virosphere.</title>
        <authorList>
            <person name="Holmfeldt K."/>
            <person name="Nilsson E."/>
            <person name="Simone D."/>
            <person name="Lopez-Fernandez M."/>
            <person name="Wu X."/>
            <person name="de Brujin I."/>
            <person name="Lundin D."/>
            <person name="Andersson A."/>
            <person name="Bertilsson S."/>
            <person name="Dopson M."/>
        </authorList>
    </citation>
    <scope>NUCLEOTIDE SEQUENCE</scope>
    <source>
        <strain evidence="1">TM448A00282</strain>
        <strain evidence="2">TM448B00260</strain>
    </source>
</reference>
<name>A0A6H1ZEC4_9ZZZZ</name>
<dbReference type="EMBL" id="MT144603">
    <property type="protein sequence ID" value="QJH94606.1"/>
    <property type="molecule type" value="Genomic_DNA"/>
</dbReference>
<gene>
    <name evidence="1" type="ORF">TM448A00282_0005</name>
    <name evidence="2" type="ORF">TM448B00260_0010</name>
</gene>
<evidence type="ECO:0000313" key="1">
    <source>
        <dbReference type="EMBL" id="QJA45771.1"/>
    </source>
</evidence>
<proteinExistence type="predicted"/>
<accession>A0A6H1ZEC4</accession>
<sequence>MRYYSKTTGATYLDGRHAAMPVDAVAISEARYMDVIGNPAAGKIRSHDSEGLPFLIDPPVHEPSPDDIERDLTAVLNRHLDAVAGQRRYDSRFTCSLRAGFPGPFQEEGRVFAAWMDACNMAAYQLMADVKAGSRAVPTEAELIVALPVIEWPPSPIPAGAA</sequence>
<organism evidence="1">
    <name type="scientific">viral metagenome</name>
    <dbReference type="NCBI Taxonomy" id="1070528"/>
    <lineage>
        <taxon>unclassified sequences</taxon>
        <taxon>metagenomes</taxon>
        <taxon>organismal metagenomes</taxon>
    </lineage>
</organism>
<protein>
    <submittedName>
        <fullName evidence="1">Putative tail protein</fullName>
    </submittedName>
</protein>